<evidence type="ECO:0000256" key="4">
    <source>
        <dbReference type="ARBA" id="ARBA00023306"/>
    </source>
</evidence>
<dbReference type="InterPro" id="IPR036388">
    <property type="entry name" value="WH-like_DNA-bd_sf"/>
</dbReference>
<dbReference type="RefSeq" id="WP_146793492.1">
    <property type="nucleotide sequence ID" value="NZ_BARC01000005.1"/>
</dbReference>
<dbReference type="PANTHER" id="PTHR34298:SF2">
    <property type="entry name" value="SEGREGATION AND CONDENSATION PROTEIN B"/>
    <property type="match status" value="1"/>
</dbReference>
<evidence type="ECO:0000256" key="5">
    <source>
        <dbReference type="SAM" id="MobiDB-lite"/>
    </source>
</evidence>
<dbReference type="OrthoDB" id="9806226at2"/>
<keyword evidence="7" id="KW-1185">Reference proteome</keyword>
<dbReference type="EMBL" id="BJUZ01000001">
    <property type="protein sequence ID" value="GEK92631.1"/>
    <property type="molecule type" value="Genomic_DNA"/>
</dbReference>
<comment type="caution">
    <text evidence="6">The sequence shown here is derived from an EMBL/GenBank/DDBJ whole genome shotgun (WGS) entry which is preliminary data.</text>
</comment>
<dbReference type="InterPro" id="IPR005234">
    <property type="entry name" value="ScpB_csome_segregation"/>
</dbReference>
<keyword evidence="3" id="KW-0159">Chromosome partition</keyword>
<dbReference type="Gene3D" id="1.10.10.10">
    <property type="entry name" value="Winged helix-like DNA-binding domain superfamily/Winged helix DNA-binding domain"/>
    <property type="match status" value="2"/>
</dbReference>
<keyword evidence="2" id="KW-0132">Cell division</keyword>
<protein>
    <recommendedName>
        <fullName evidence="8">Segregation and condensation protein B</fullName>
    </recommendedName>
</protein>
<dbReference type="NCBIfam" id="TIGR00281">
    <property type="entry name" value="SMC-Scp complex subunit ScpB"/>
    <property type="match status" value="1"/>
</dbReference>
<evidence type="ECO:0000256" key="3">
    <source>
        <dbReference type="ARBA" id="ARBA00022829"/>
    </source>
</evidence>
<accession>A0A511AZL5</accession>
<evidence type="ECO:0000313" key="7">
    <source>
        <dbReference type="Proteomes" id="UP000321230"/>
    </source>
</evidence>
<reference evidence="6 7" key="1">
    <citation type="submission" date="2019-07" db="EMBL/GenBank/DDBJ databases">
        <title>Whole genome shotgun sequence of Gluconobacter wancherniae NBRC 103581.</title>
        <authorList>
            <person name="Hosoyama A."/>
            <person name="Uohara A."/>
            <person name="Ohji S."/>
            <person name="Ichikawa N."/>
        </authorList>
    </citation>
    <scope>NUCLEOTIDE SEQUENCE [LARGE SCALE GENOMIC DNA]</scope>
    <source>
        <strain evidence="6 7">NBRC 103581</strain>
    </source>
</reference>
<dbReference type="GO" id="GO:0051301">
    <property type="term" value="P:cell division"/>
    <property type="evidence" value="ECO:0007669"/>
    <property type="project" value="UniProtKB-KW"/>
</dbReference>
<evidence type="ECO:0008006" key="8">
    <source>
        <dbReference type="Google" id="ProtNLM"/>
    </source>
</evidence>
<dbReference type="Proteomes" id="UP000321230">
    <property type="component" value="Unassembled WGS sequence"/>
</dbReference>
<keyword evidence="1" id="KW-0963">Cytoplasm</keyword>
<feature type="compositionally biased region" description="Low complexity" evidence="5">
    <location>
        <begin position="189"/>
        <end position="200"/>
    </location>
</feature>
<evidence type="ECO:0000256" key="1">
    <source>
        <dbReference type="ARBA" id="ARBA00022490"/>
    </source>
</evidence>
<dbReference type="GO" id="GO:0051304">
    <property type="term" value="P:chromosome separation"/>
    <property type="evidence" value="ECO:0007669"/>
    <property type="project" value="InterPro"/>
</dbReference>
<evidence type="ECO:0000313" key="6">
    <source>
        <dbReference type="EMBL" id="GEK92631.1"/>
    </source>
</evidence>
<feature type="region of interest" description="Disordered" evidence="5">
    <location>
        <begin position="188"/>
        <end position="207"/>
    </location>
</feature>
<gene>
    <name evidence="6" type="ORF">GWA01_04010</name>
</gene>
<dbReference type="Pfam" id="PF04079">
    <property type="entry name" value="SMC_ScpB"/>
    <property type="match status" value="1"/>
</dbReference>
<sequence>MAGAFVSDAASGAPDRAVLLVEALIFASPEPVKKAAIAELMRAQDLVDENLRIEAVLAHVAARYDGHAVELVEVAGGWQFRTRPEFSSALTRVVEKPRRLSRGAMETLAIIAYHQPCTRAEIEAIRGVSLGQGILDALLEDSLITPKGRKEVPGRPVLWATTVAFLKSFGLADLGALPRKEDLLLENAPTEVPVEVPSPVGQTEHKG</sequence>
<name>A0A511AZL5_9PROT</name>
<dbReference type="PANTHER" id="PTHR34298">
    <property type="entry name" value="SEGREGATION AND CONDENSATION PROTEIN B"/>
    <property type="match status" value="1"/>
</dbReference>
<keyword evidence="4" id="KW-0131">Cell cycle</keyword>
<dbReference type="AlphaFoldDB" id="A0A511AZL5"/>
<evidence type="ECO:0000256" key="2">
    <source>
        <dbReference type="ARBA" id="ARBA00022618"/>
    </source>
</evidence>
<dbReference type="SUPFAM" id="SSF46785">
    <property type="entry name" value="Winged helix' DNA-binding domain"/>
    <property type="match status" value="2"/>
</dbReference>
<dbReference type="InterPro" id="IPR036390">
    <property type="entry name" value="WH_DNA-bd_sf"/>
</dbReference>
<proteinExistence type="predicted"/>
<organism evidence="6 7">
    <name type="scientific">Gluconobacter wancherniae NBRC 103581</name>
    <dbReference type="NCBI Taxonomy" id="656744"/>
    <lineage>
        <taxon>Bacteria</taxon>
        <taxon>Pseudomonadati</taxon>
        <taxon>Pseudomonadota</taxon>
        <taxon>Alphaproteobacteria</taxon>
        <taxon>Acetobacterales</taxon>
        <taxon>Acetobacteraceae</taxon>
        <taxon>Gluconobacter</taxon>
    </lineage>
</organism>